<proteinExistence type="inferred from homology"/>
<evidence type="ECO:0000313" key="28">
    <source>
        <dbReference type="RefSeq" id="XP_022090284.1"/>
    </source>
</evidence>
<evidence type="ECO:0000256" key="15">
    <source>
        <dbReference type="ARBA" id="ARBA00048393"/>
    </source>
</evidence>
<reference evidence="24 25" key="1">
    <citation type="submission" date="2025-04" db="UniProtKB">
        <authorList>
            <consortium name="RefSeq"/>
        </authorList>
    </citation>
    <scope>IDENTIFICATION</scope>
</reference>
<dbReference type="OMA" id="DEMAPYG"/>
<comment type="catalytic activity">
    <reaction evidence="17">
        <text>prostaglandin A1 + NAD(+) = 15-oxo-prostaglandin A1 + NADH + H(+)</text>
        <dbReference type="Rhea" id="RHEA:41263"/>
        <dbReference type="ChEBI" id="CHEBI:15378"/>
        <dbReference type="ChEBI" id="CHEBI:57398"/>
        <dbReference type="ChEBI" id="CHEBI:57540"/>
        <dbReference type="ChEBI" id="CHEBI:57945"/>
        <dbReference type="ChEBI" id="CHEBI:85072"/>
    </reaction>
    <physiologicalReaction direction="left-to-right" evidence="17">
        <dbReference type="Rhea" id="RHEA:41264"/>
    </physiologicalReaction>
</comment>
<evidence type="ECO:0000256" key="18">
    <source>
        <dbReference type="ARBA" id="ARBA00048739"/>
    </source>
</evidence>
<dbReference type="GO" id="GO:0016404">
    <property type="term" value="F:15-hydroxyprostaglandin dehydrogenase (NAD+) activity"/>
    <property type="evidence" value="ECO:0007669"/>
    <property type="project" value="UniProtKB-EC"/>
</dbReference>
<dbReference type="InterPro" id="IPR020904">
    <property type="entry name" value="Sc_DH/Rdtase_CS"/>
</dbReference>
<evidence type="ECO:0000313" key="26">
    <source>
        <dbReference type="RefSeq" id="XP_022090282.1"/>
    </source>
</evidence>
<evidence type="ECO:0000256" key="20">
    <source>
        <dbReference type="ARBA" id="ARBA00049151"/>
    </source>
</evidence>
<comment type="catalytic activity">
    <reaction evidence="19">
        <text>resolvin D2 + NAD(+) = 16-oxoresolvin D2 + NADH + H(+)</text>
        <dbReference type="Rhea" id="RHEA:53588"/>
        <dbReference type="ChEBI" id="CHEBI:15378"/>
        <dbReference type="ChEBI" id="CHEBI:57540"/>
        <dbReference type="ChEBI" id="CHEBI:57945"/>
        <dbReference type="ChEBI" id="CHEBI:133367"/>
        <dbReference type="ChEBI" id="CHEBI:137498"/>
    </reaction>
    <physiologicalReaction direction="left-to-right" evidence="19">
        <dbReference type="Rhea" id="RHEA:53589"/>
    </physiologicalReaction>
</comment>
<evidence type="ECO:0000256" key="19">
    <source>
        <dbReference type="ARBA" id="ARBA00048921"/>
    </source>
</evidence>
<dbReference type="SUPFAM" id="SSF51735">
    <property type="entry name" value="NAD(P)-binding Rossmann-fold domains"/>
    <property type="match status" value="1"/>
</dbReference>
<evidence type="ECO:0000256" key="4">
    <source>
        <dbReference type="ARBA" id="ARBA00039060"/>
    </source>
</evidence>
<dbReference type="RefSeq" id="XP_022090282.1">
    <property type="nucleotide sequence ID" value="XM_022234590.1"/>
</dbReference>
<dbReference type="OrthoDB" id="37659at2759"/>
<evidence type="ECO:0000256" key="11">
    <source>
        <dbReference type="ARBA" id="ARBA00048008"/>
    </source>
</evidence>
<comment type="catalytic activity">
    <reaction evidence="16">
        <text>lipoxin A4 + NAD(+) = 15-oxo-(5S,6R)-dihydroxy-(7E,9E,11Z,13E)-eicosatetraenoate + NADH + H(+)</text>
        <dbReference type="Rhea" id="RHEA:41572"/>
        <dbReference type="ChEBI" id="CHEBI:15378"/>
        <dbReference type="ChEBI" id="CHEBI:57540"/>
        <dbReference type="ChEBI" id="CHEBI:57945"/>
        <dbReference type="ChEBI" id="CHEBI:67026"/>
        <dbReference type="ChEBI" id="CHEBI:78311"/>
    </reaction>
    <physiologicalReaction direction="left-to-right" evidence="16">
        <dbReference type="Rhea" id="RHEA:41573"/>
    </physiologicalReaction>
</comment>
<dbReference type="EC" id="1.1.1.232" evidence="4"/>
<comment type="catalytic activity">
    <reaction evidence="9">
        <text>prostaglandin E1 + NAD(+) = 15-oxoprostaglandin E1 + NADH + H(+)</text>
        <dbReference type="Rhea" id="RHEA:16477"/>
        <dbReference type="ChEBI" id="CHEBI:15378"/>
        <dbReference type="ChEBI" id="CHEBI:57397"/>
        <dbReference type="ChEBI" id="CHEBI:57401"/>
        <dbReference type="ChEBI" id="CHEBI:57540"/>
        <dbReference type="ChEBI" id="CHEBI:57945"/>
    </reaction>
    <physiologicalReaction direction="left-to-right" evidence="9">
        <dbReference type="Rhea" id="RHEA:16478"/>
    </physiologicalReaction>
</comment>
<evidence type="ECO:0000256" key="12">
    <source>
        <dbReference type="ARBA" id="ARBA00048140"/>
    </source>
</evidence>
<dbReference type="PROSITE" id="PS00061">
    <property type="entry name" value="ADH_SHORT"/>
    <property type="match status" value="1"/>
</dbReference>
<dbReference type="Pfam" id="PF00106">
    <property type="entry name" value="adh_short"/>
    <property type="match status" value="1"/>
</dbReference>
<comment type="catalytic activity">
    <reaction evidence="18">
        <text>prostaglandin E2 + NAD(+) = 15-oxoprostaglandin E2 + NADH + H(+)</text>
        <dbReference type="Rhea" id="RHEA:11876"/>
        <dbReference type="ChEBI" id="CHEBI:15378"/>
        <dbReference type="ChEBI" id="CHEBI:57400"/>
        <dbReference type="ChEBI" id="CHEBI:57540"/>
        <dbReference type="ChEBI" id="CHEBI:57945"/>
        <dbReference type="ChEBI" id="CHEBI:606564"/>
        <dbReference type="EC" id="1.1.1.141"/>
    </reaction>
    <physiologicalReaction direction="left-to-right" evidence="18">
        <dbReference type="Rhea" id="RHEA:11877"/>
    </physiologicalReaction>
</comment>
<dbReference type="AlphaFoldDB" id="A0A8B7YF55"/>
<dbReference type="Gene3D" id="3.40.50.720">
    <property type="entry name" value="NAD(P)-binding Rossmann-like Domain"/>
    <property type="match status" value="1"/>
</dbReference>
<dbReference type="RefSeq" id="XP_022090281.1">
    <property type="nucleotide sequence ID" value="XM_022234589.1"/>
</dbReference>
<name>A0A8B7YF55_ACAPL</name>
<keyword evidence="23" id="KW-1185">Reference proteome</keyword>
<dbReference type="RefSeq" id="XP_022090280.1">
    <property type="nucleotide sequence ID" value="XM_022234588.1"/>
</dbReference>
<dbReference type="PANTHER" id="PTHR44229:SF4">
    <property type="entry name" value="15-HYDROXYPROSTAGLANDIN DEHYDROGENASE [NAD(+)]"/>
    <property type="match status" value="1"/>
</dbReference>
<comment type="catalytic activity">
    <reaction evidence="12">
        <text>15-oxo-(5S,6R)-dihydroxy-(7E,9E,11Z)-eicosatrienoate + NADH + H(+) = (5S,6R,15S)-trihydroxy-(7E,9E,11Z)-eicosatrienoate + NAD(+)</text>
        <dbReference type="Rhea" id="RHEA:41596"/>
        <dbReference type="ChEBI" id="CHEBI:15378"/>
        <dbReference type="ChEBI" id="CHEBI:57540"/>
        <dbReference type="ChEBI" id="CHEBI:57945"/>
        <dbReference type="ChEBI" id="CHEBI:78325"/>
        <dbReference type="ChEBI" id="CHEBI:78329"/>
    </reaction>
    <physiologicalReaction direction="left-to-right" evidence="12">
        <dbReference type="Rhea" id="RHEA:41597"/>
    </physiologicalReaction>
</comment>
<comment type="catalytic activity">
    <reaction evidence="15">
        <text>resolvin D2 + NAD(+) = 7-oxoresolvin D2 + NADH + H(+)</text>
        <dbReference type="Rhea" id="RHEA:53584"/>
        <dbReference type="ChEBI" id="CHEBI:15378"/>
        <dbReference type="ChEBI" id="CHEBI:57540"/>
        <dbReference type="ChEBI" id="CHEBI:57945"/>
        <dbReference type="ChEBI" id="CHEBI:133367"/>
        <dbReference type="ChEBI" id="CHEBI:137497"/>
    </reaction>
    <physiologicalReaction direction="left-to-right" evidence="15">
        <dbReference type="Rhea" id="RHEA:53585"/>
    </physiologicalReaction>
</comment>
<evidence type="ECO:0000256" key="5">
    <source>
        <dbReference type="ARBA" id="ARBA00040276"/>
    </source>
</evidence>
<dbReference type="InterPro" id="IPR002347">
    <property type="entry name" value="SDR_fam"/>
</dbReference>
<sequence length="271" mass="29163">MTSTETTTTASFDVATARFDPETVAIVTGSAEGIGKAFAEVLLQRGVKGVCLADINETKGKETEKELKKYGEEKVVFVKCDITSEADLEALFTKTKEKFGTVNLLVNNAGVQDEQNWRLCVNVNVIGTLTATYTALKHMSLDEGGHGGTIINMASVAGLRPIPYMPSYAASKHAIIGMTKSFMAHPCTKLKGITMAALCPAFVDTNMIQEDRVILRCDSDKPMARGVMAQVGVLEVSEVTDAFLTLILDKAWAGKIMQISKAAGMKESPIM</sequence>
<evidence type="ECO:0000313" key="27">
    <source>
        <dbReference type="RefSeq" id="XP_022090283.1"/>
    </source>
</evidence>
<gene>
    <name evidence="24 25 26 27 28" type="primary">LOC110979080</name>
</gene>
<dbReference type="PRINTS" id="PR00080">
    <property type="entry name" value="SDRFAMILY"/>
</dbReference>
<dbReference type="GeneID" id="110979080"/>
<comment type="function">
    <text evidence="8">Catalyzes the NAD-dependent dehydrogenation (oxidation) of a broad array of hydroxylated polyunsaturated fatty acids (mainly eicosanoids and docosanoids, including prostaglandins, lipoxins and resolvins), yielding their corresponding keto (oxo) metabolites. Decreases the levels of the pro-proliferative prostaglandins such as prostaglandin E2 (whose activity is increased in cancer because of an increase in the expression of cyclooxygenase 2) and generates oxo-fatty acid products that can profoundly influence cell function by abrogating pro-inflammatory cytokine expression. Converts resolvins E1, D1 and D2 to their oxo products, which represents a mode of resolvin inactivation. Resolvin E1 plays important roles during the resolution phase of acute inflammation, while resolvins D1 and D2 have a unique role in obesity-induced adipose inflammation.</text>
</comment>
<dbReference type="RefSeq" id="XP_022090284.1">
    <property type="nucleotide sequence ID" value="XM_022234592.1"/>
</dbReference>
<dbReference type="EC" id="1.1.1.141" evidence="3"/>
<comment type="catalytic activity">
    <reaction evidence="21">
        <text>resolvin E1 + NAD(+) = 18-oxo-resolvin E1 + NADH + H(+)</text>
        <dbReference type="Rhea" id="RHEA:49244"/>
        <dbReference type="ChEBI" id="CHEBI:15378"/>
        <dbReference type="ChEBI" id="CHEBI:57540"/>
        <dbReference type="ChEBI" id="CHEBI:57945"/>
        <dbReference type="ChEBI" id="CHEBI:91000"/>
        <dbReference type="ChEBI" id="CHEBI:91001"/>
    </reaction>
    <physiologicalReaction direction="left-to-right" evidence="21">
        <dbReference type="Rhea" id="RHEA:49245"/>
    </physiologicalReaction>
</comment>
<evidence type="ECO:0000256" key="16">
    <source>
        <dbReference type="ARBA" id="ARBA00048535"/>
    </source>
</evidence>
<evidence type="ECO:0000256" key="8">
    <source>
        <dbReference type="ARBA" id="ARBA00045705"/>
    </source>
</evidence>
<evidence type="ECO:0000256" key="2">
    <source>
        <dbReference type="ARBA" id="ARBA00023002"/>
    </source>
</evidence>
<protein>
    <recommendedName>
        <fullName evidence="5">15-hydroxyprostaglandin dehydrogenase [NAD(+)]</fullName>
        <ecNumber evidence="3">1.1.1.141</ecNumber>
        <ecNumber evidence="4">1.1.1.232</ecNumber>
    </recommendedName>
    <alternativeName>
        <fullName evidence="7">Eicosanoid/docosanoid dehydrogenase [NAD(+)]</fullName>
    </alternativeName>
    <alternativeName>
        <fullName evidence="6">Prostaglandin dehydrogenase 1</fullName>
    </alternativeName>
</protein>
<dbReference type="RefSeq" id="XP_022090283.1">
    <property type="nucleotide sequence ID" value="XM_022234591.1"/>
</dbReference>
<dbReference type="PANTHER" id="PTHR44229">
    <property type="entry name" value="15-HYDROXYPROSTAGLANDIN DEHYDROGENASE [NAD(+)]"/>
    <property type="match status" value="1"/>
</dbReference>
<evidence type="ECO:0000256" key="6">
    <source>
        <dbReference type="ARBA" id="ARBA00041812"/>
    </source>
</evidence>
<evidence type="ECO:0000256" key="3">
    <source>
        <dbReference type="ARBA" id="ARBA00038968"/>
    </source>
</evidence>
<evidence type="ECO:0000313" key="23">
    <source>
        <dbReference type="Proteomes" id="UP000694845"/>
    </source>
</evidence>
<dbReference type="PRINTS" id="PR00081">
    <property type="entry name" value="GDHRDH"/>
</dbReference>
<comment type="catalytic activity">
    <reaction evidence="13">
        <text>(11R)-hydroxy-(5Z,8Z,12E,14Z)-eicosatetraenoate + NAD(+) = 11-oxo-(5Z,8Z,12E,14Z)-eicosatetraenoate + NADH + H(+)</text>
        <dbReference type="Rhea" id="RHEA:48640"/>
        <dbReference type="ChEBI" id="CHEBI:15378"/>
        <dbReference type="ChEBI" id="CHEBI:57540"/>
        <dbReference type="ChEBI" id="CHEBI:57945"/>
        <dbReference type="ChEBI" id="CHEBI:78836"/>
        <dbReference type="ChEBI" id="CHEBI:90697"/>
    </reaction>
    <physiologicalReaction direction="left-to-right" evidence="13">
        <dbReference type="Rhea" id="RHEA:48641"/>
    </physiologicalReaction>
</comment>
<evidence type="ECO:0000256" key="10">
    <source>
        <dbReference type="ARBA" id="ARBA00047672"/>
    </source>
</evidence>
<organism evidence="23 25">
    <name type="scientific">Acanthaster planci</name>
    <name type="common">Crown-of-thorns starfish</name>
    <dbReference type="NCBI Taxonomy" id="133434"/>
    <lineage>
        <taxon>Eukaryota</taxon>
        <taxon>Metazoa</taxon>
        <taxon>Echinodermata</taxon>
        <taxon>Eleutherozoa</taxon>
        <taxon>Asterozoa</taxon>
        <taxon>Asteroidea</taxon>
        <taxon>Valvatacea</taxon>
        <taxon>Valvatida</taxon>
        <taxon>Acanthasteridae</taxon>
        <taxon>Acanthaster</taxon>
    </lineage>
</organism>
<evidence type="ECO:0000256" key="14">
    <source>
        <dbReference type="ARBA" id="ARBA00048170"/>
    </source>
</evidence>
<comment type="catalytic activity">
    <reaction evidence="10">
        <text>resolvin D1 + NAD(+) = 8-oxoresolvin D1 + NADH + H(+)</text>
        <dbReference type="Rhea" id="RHEA:50124"/>
        <dbReference type="ChEBI" id="CHEBI:15378"/>
        <dbReference type="ChEBI" id="CHEBI:57540"/>
        <dbReference type="ChEBI" id="CHEBI:57945"/>
        <dbReference type="ChEBI" id="CHEBI:132079"/>
        <dbReference type="ChEBI" id="CHEBI:132080"/>
    </reaction>
    <physiologicalReaction direction="left-to-right" evidence="10">
        <dbReference type="Rhea" id="RHEA:50125"/>
    </physiologicalReaction>
</comment>
<evidence type="ECO:0000313" key="24">
    <source>
        <dbReference type="RefSeq" id="XP_022090280.1"/>
    </source>
</evidence>
<dbReference type="Proteomes" id="UP000694845">
    <property type="component" value="Unplaced"/>
</dbReference>
<accession>A0A8B7YF55</accession>
<keyword evidence="2" id="KW-0560">Oxidoreductase</keyword>
<evidence type="ECO:0000256" key="7">
    <source>
        <dbReference type="ARBA" id="ARBA00042026"/>
    </source>
</evidence>
<evidence type="ECO:0000313" key="25">
    <source>
        <dbReference type="RefSeq" id="XP_022090281.1"/>
    </source>
</evidence>
<comment type="catalytic activity">
    <reaction evidence="20">
        <text>(15S)-hydroxy-(5Z,8Z,11Z,13E)-eicosatetraenoate + NAD(+) = 15-oxo-(5Z,8Z,11Z,13E)-eicosatetraenoate + NADH + H(+)</text>
        <dbReference type="Rhea" id="RHEA:23260"/>
        <dbReference type="ChEBI" id="CHEBI:15378"/>
        <dbReference type="ChEBI" id="CHEBI:57409"/>
        <dbReference type="ChEBI" id="CHEBI:57410"/>
        <dbReference type="ChEBI" id="CHEBI:57540"/>
        <dbReference type="ChEBI" id="CHEBI:57945"/>
        <dbReference type="EC" id="1.1.1.232"/>
    </reaction>
    <physiologicalReaction direction="left-to-right" evidence="20">
        <dbReference type="Rhea" id="RHEA:23261"/>
    </physiologicalReaction>
</comment>
<dbReference type="InterPro" id="IPR036291">
    <property type="entry name" value="NAD(P)-bd_dom_sf"/>
</dbReference>
<evidence type="ECO:0000256" key="21">
    <source>
        <dbReference type="ARBA" id="ARBA00049188"/>
    </source>
</evidence>
<comment type="catalytic activity">
    <reaction evidence="14">
        <text>resolvin D1 + NAD(+) = 17-oxoresolvin D1 + NADH + H(+)</text>
        <dbReference type="Rhea" id="RHEA:50128"/>
        <dbReference type="ChEBI" id="CHEBI:15378"/>
        <dbReference type="ChEBI" id="CHEBI:57540"/>
        <dbReference type="ChEBI" id="CHEBI:57945"/>
        <dbReference type="ChEBI" id="CHEBI:132079"/>
        <dbReference type="ChEBI" id="CHEBI:132081"/>
    </reaction>
    <physiologicalReaction direction="left-to-right" evidence="14">
        <dbReference type="Rhea" id="RHEA:50129"/>
    </physiologicalReaction>
</comment>
<evidence type="ECO:0000256" key="17">
    <source>
        <dbReference type="ARBA" id="ARBA00048611"/>
    </source>
</evidence>
<evidence type="ECO:0000256" key="1">
    <source>
        <dbReference type="ARBA" id="ARBA00006484"/>
    </source>
</evidence>
<evidence type="ECO:0000256" key="22">
    <source>
        <dbReference type="RuleBase" id="RU000363"/>
    </source>
</evidence>
<comment type="similarity">
    <text evidence="1 22">Belongs to the short-chain dehydrogenases/reductases (SDR) family.</text>
</comment>
<dbReference type="GO" id="GO:0047034">
    <property type="term" value="F:15-hydroxyicosatetraenoate dehydrogenase activity"/>
    <property type="evidence" value="ECO:0007669"/>
    <property type="project" value="UniProtKB-EC"/>
</dbReference>
<dbReference type="KEGG" id="aplc:110979080"/>
<evidence type="ECO:0000256" key="13">
    <source>
        <dbReference type="ARBA" id="ARBA00048144"/>
    </source>
</evidence>
<evidence type="ECO:0000256" key="9">
    <source>
        <dbReference type="ARBA" id="ARBA00047325"/>
    </source>
</evidence>
<comment type="catalytic activity">
    <reaction evidence="11">
        <text>14-hydroxy-(4Z,7Z,10Z,12E,16Z,19Z)-docosahexaenoate + NAD(+) = 14-oxo-(4Z,7Z,10Z,12E,16Z,19Z)-docosahexaenoate + NADH + H(+)</text>
        <dbReference type="Rhea" id="RHEA:48952"/>
        <dbReference type="ChEBI" id="CHEBI:15378"/>
        <dbReference type="ChEBI" id="CHEBI:57540"/>
        <dbReference type="ChEBI" id="CHEBI:57945"/>
        <dbReference type="ChEBI" id="CHEBI:90866"/>
        <dbReference type="ChEBI" id="CHEBI:90867"/>
    </reaction>
    <physiologicalReaction direction="left-to-right" evidence="11">
        <dbReference type="Rhea" id="RHEA:48953"/>
    </physiologicalReaction>
</comment>
<dbReference type="GO" id="GO:0005737">
    <property type="term" value="C:cytoplasm"/>
    <property type="evidence" value="ECO:0007669"/>
    <property type="project" value="TreeGrafter"/>
</dbReference>